<sequence length="431" mass="46417">MARCRPARLSCAGRAGLDKDDVRSVREQEGQKRVLRNTRRSRQHAASKEGKGRGGEATGGTQEKGSAGTKERRKEGRKEGRQAGRQGRPGLWREDCCCKGFCLLLLYSSWRLGNTRFGLAVSHFVPRNMTFGISSPSLEKSLTSSFRGLSLNKIRIFPEGDWSQVAYVTFKNADALETALLLSGATIVDQSVSIIPMEGYVLPRSPHSDDELHGEPLSAPAQENKAQAVITEMLAKGYLVGKDAMAKAKQFDEKHGLTATAAATVVSVDKKLGLTEKITAGTSVVNQQLKAVDEKYQVSGKTKSAFAVAEEKVNTAGSAIMKNRYVLTGASWMANTFNKVKMAAGEVGQKVREKAVVGETTHREDHDEHPYGGDGYSRVHTEPAAVSLSSAADNAPQRYPSSRGFEAPLHAYSGSAGGEPTKPPPAQGLVL</sequence>
<feature type="compositionally biased region" description="Basic and acidic residues" evidence="1">
    <location>
        <begin position="356"/>
        <end position="381"/>
    </location>
</feature>
<organism evidence="2 3">
    <name type="scientific">Marchantia polymorpha subsp. ruderalis</name>
    <dbReference type="NCBI Taxonomy" id="1480154"/>
    <lineage>
        <taxon>Eukaryota</taxon>
        <taxon>Viridiplantae</taxon>
        <taxon>Streptophyta</taxon>
        <taxon>Embryophyta</taxon>
        <taxon>Marchantiophyta</taxon>
        <taxon>Marchantiopsida</taxon>
        <taxon>Marchantiidae</taxon>
        <taxon>Marchantiales</taxon>
        <taxon>Marchantiaceae</taxon>
        <taxon>Marchantia</taxon>
    </lineage>
</organism>
<dbReference type="PANTHER" id="PTHR32343:SF10">
    <property type="entry name" value="RNA-BINDING REGION RNP-1 DOMAIN-CONTAINING PROTEIN"/>
    <property type="match status" value="1"/>
</dbReference>
<feature type="region of interest" description="Disordered" evidence="1">
    <location>
        <begin position="356"/>
        <end position="431"/>
    </location>
</feature>
<evidence type="ECO:0000256" key="1">
    <source>
        <dbReference type="SAM" id="MobiDB-lite"/>
    </source>
</evidence>
<gene>
    <name evidence="2" type="ORF">AXG93_2528s1180</name>
</gene>
<dbReference type="PANTHER" id="PTHR32343">
    <property type="entry name" value="SERINE/ARGININE-RICH SPLICING FACTOR"/>
    <property type="match status" value="1"/>
</dbReference>
<proteinExistence type="predicted"/>
<feature type="compositionally biased region" description="Pro residues" evidence="1">
    <location>
        <begin position="421"/>
        <end position="431"/>
    </location>
</feature>
<protein>
    <recommendedName>
        <fullName evidence="4">RRM domain-containing protein</fullName>
    </recommendedName>
</protein>
<feature type="compositionally biased region" description="Basic residues" evidence="1">
    <location>
        <begin position="33"/>
        <end position="45"/>
    </location>
</feature>
<evidence type="ECO:0000313" key="3">
    <source>
        <dbReference type="Proteomes" id="UP000077202"/>
    </source>
</evidence>
<comment type="caution">
    <text evidence="2">The sequence shown here is derived from an EMBL/GenBank/DDBJ whole genome shotgun (WGS) entry which is preliminary data.</text>
</comment>
<name>A0A176WQD7_MARPO</name>
<feature type="region of interest" description="Disordered" evidence="1">
    <location>
        <begin position="20"/>
        <end position="88"/>
    </location>
</feature>
<dbReference type="AlphaFoldDB" id="A0A176WQD7"/>
<evidence type="ECO:0000313" key="2">
    <source>
        <dbReference type="EMBL" id="OAE34753.1"/>
    </source>
</evidence>
<keyword evidence="3" id="KW-1185">Reference proteome</keyword>
<accession>A0A176WQD7</accession>
<reference evidence="2" key="1">
    <citation type="submission" date="2016-03" db="EMBL/GenBank/DDBJ databases">
        <title>Mechanisms controlling the formation of the plant cell surface in tip-growing cells are functionally conserved among land plants.</title>
        <authorList>
            <person name="Honkanen S."/>
            <person name="Jones V.A."/>
            <person name="Morieri G."/>
            <person name="Champion C."/>
            <person name="Hetherington A.J."/>
            <person name="Kelly S."/>
            <person name="Saint-Marcoux D."/>
            <person name="Proust H."/>
            <person name="Prescott H."/>
            <person name="Dolan L."/>
        </authorList>
    </citation>
    <scope>NUCLEOTIDE SEQUENCE [LARGE SCALE GENOMIC DNA]</scope>
    <source>
        <tissue evidence="2">Whole gametophyte</tissue>
    </source>
</reference>
<feature type="compositionally biased region" description="Basic and acidic residues" evidence="1">
    <location>
        <begin position="69"/>
        <end position="82"/>
    </location>
</feature>
<dbReference type="Proteomes" id="UP000077202">
    <property type="component" value="Unassembled WGS sequence"/>
</dbReference>
<dbReference type="EMBL" id="LVLJ01000312">
    <property type="protein sequence ID" value="OAE34753.1"/>
    <property type="molecule type" value="Genomic_DNA"/>
</dbReference>
<feature type="compositionally biased region" description="Basic and acidic residues" evidence="1">
    <location>
        <begin position="20"/>
        <end position="32"/>
    </location>
</feature>
<evidence type="ECO:0008006" key="4">
    <source>
        <dbReference type="Google" id="ProtNLM"/>
    </source>
</evidence>